<evidence type="ECO:0000313" key="1">
    <source>
        <dbReference type="EMBL" id="KAJ8256569.1"/>
    </source>
</evidence>
<proteinExistence type="predicted"/>
<comment type="caution">
    <text evidence="1">The sequence shown here is derived from an EMBL/GenBank/DDBJ whole genome shotgun (WGS) entry which is preliminary data.</text>
</comment>
<keyword evidence="2" id="KW-1185">Reference proteome</keyword>
<dbReference type="EMBL" id="JAFJMO010000014">
    <property type="protein sequence ID" value="KAJ8256569.1"/>
    <property type="molecule type" value="Genomic_DNA"/>
</dbReference>
<protein>
    <submittedName>
        <fullName evidence="1">Uncharacterized protein</fullName>
    </submittedName>
</protein>
<gene>
    <name evidence="1" type="ORF">COCON_G00187210</name>
</gene>
<dbReference type="AlphaFoldDB" id="A0A9Q1D320"/>
<dbReference type="Proteomes" id="UP001152803">
    <property type="component" value="Unassembled WGS sequence"/>
</dbReference>
<evidence type="ECO:0000313" key="2">
    <source>
        <dbReference type="Proteomes" id="UP001152803"/>
    </source>
</evidence>
<name>A0A9Q1D320_CONCO</name>
<accession>A0A9Q1D320</accession>
<sequence length="72" mass="8190">MLFVIPWPIERNRALGPAFRPRIPLTPDPCVRDAGAELTRGQPECSCRFITRPAQRPQLLSATREAVFLREC</sequence>
<organism evidence="1 2">
    <name type="scientific">Conger conger</name>
    <name type="common">Conger eel</name>
    <name type="synonym">Muraena conger</name>
    <dbReference type="NCBI Taxonomy" id="82655"/>
    <lineage>
        <taxon>Eukaryota</taxon>
        <taxon>Metazoa</taxon>
        <taxon>Chordata</taxon>
        <taxon>Craniata</taxon>
        <taxon>Vertebrata</taxon>
        <taxon>Euteleostomi</taxon>
        <taxon>Actinopterygii</taxon>
        <taxon>Neopterygii</taxon>
        <taxon>Teleostei</taxon>
        <taxon>Anguilliformes</taxon>
        <taxon>Congridae</taxon>
        <taxon>Conger</taxon>
    </lineage>
</organism>
<reference evidence="1" key="1">
    <citation type="journal article" date="2023" name="Science">
        <title>Genome structures resolve the early diversification of teleost fishes.</title>
        <authorList>
            <person name="Parey E."/>
            <person name="Louis A."/>
            <person name="Montfort J."/>
            <person name="Bouchez O."/>
            <person name="Roques C."/>
            <person name="Iampietro C."/>
            <person name="Lluch J."/>
            <person name="Castinel A."/>
            <person name="Donnadieu C."/>
            <person name="Desvignes T."/>
            <person name="Floi Bucao C."/>
            <person name="Jouanno E."/>
            <person name="Wen M."/>
            <person name="Mejri S."/>
            <person name="Dirks R."/>
            <person name="Jansen H."/>
            <person name="Henkel C."/>
            <person name="Chen W.J."/>
            <person name="Zahm M."/>
            <person name="Cabau C."/>
            <person name="Klopp C."/>
            <person name="Thompson A.W."/>
            <person name="Robinson-Rechavi M."/>
            <person name="Braasch I."/>
            <person name="Lecointre G."/>
            <person name="Bobe J."/>
            <person name="Postlethwait J.H."/>
            <person name="Berthelot C."/>
            <person name="Roest Crollius H."/>
            <person name="Guiguen Y."/>
        </authorList>
    </citation>
    <scope>NUCLEOTIDE SEQUENCE</scope>
    <source>
        <strain evidence="1">Concon-B</strain>
    </source>
</reference>